<protein>
    <submittedName>
        <fullName evidence="3">Ricin-type beta-trefoil lectin domain protein</fullName>
    </submittedName>
</protein>
<name>A0AAF1C440_9MICO</name>
<evidence type="ECO:0000259" key="2">
    <source>
        <dbReference type="SMART" id="SM00458"/>
    </source>
</evidence>
<dbReference type="Pfam" id="PF00652">
    <property type="entry name" value="Ricin_B_lectin"/>
    <property type="match status" value="1"/>
</dbReference>
<organism evidence="3 4">
    <name type="scientific">Sanguibacter biliveldensis</name>
    <dbReference type="NCBI Taxonomy" id="3030830"/>
    <lineage>
        <taxon>Bacteria</taxon>
        <taxon>Bacillati</taxon>
        <taxon>Actinomycetota</taxon>
        <taxon>Actinomycetes</taxon>
        <taxon>Micrococcales</taxon>
        <taxon>Sanguibacteraceae</taxon>
        <taxon>Sanguibacter</taxon>
    </lineage>
</organism>
<dbReference type="SMART" id="SM00458">
    <property type="entry name" value="RICIN"/>
    <property type="match status" value="1"/>
</dbReference>
<keyword evidence="4" id="KW-1185">Reference proteome</keyword>
<dbReference type="CDD" id="cd00161">
    <property type="entry name" value="beta-trefoil_Ricin-like"/>
    <property type="match status" value="1"/>
</dbReference>
<sequence>MVAGDYWYTNSPSGQALCLDVTGGVNAATGASLSTYACHSQTTSAYWNQQLTMVDVGGEYAVLTMRAPAGLVLQATGSRVTVEARVVGAVTQRWSTQWLATNTFRYVNLGTGMCLTAPSSAGALTMSTCTGTANQAFVLRGVGSVAAQDPVTDSVATDALAVPGTSDGRALHDPSSSEPAESASAPAAPGPVETTEDTSPSDARVADEGLVDGTEGDDEPAQVDTSGPSASPATRYGPDLTEGVTGD</sequence>
<gene>
    <name evidence="3" type="ORF">SANBI_001399</name>
</gene>
<proteinExistence type="predicted"/>
<dbReference type="SUPFAM" id="SSF50370">
    <property type="entry name" value="Ricin B-like lectins"/>
    <property type="match status" value="1"/>
</dbReference>
<feature type="compositionally biased region" description="Polar residues" evidence="1">
    <location>
        <begin position="223"/>
        <end position="232"/>
    </location>
</feature>
<dbReference type="AlphaFoldDB" id="A0AAF1C440"/>
<dbReference type="Proteomes" id="UP001304340">
    <property type="component" value="Chromosome"/>
</dbReference>
<feature type="domain" description="Ricin B lectin" evidence="2">
    <location>
        <begin position="4"/>
        <end position="140"/>
    </location>
</feature>
<dbReference type="InterPro" id="IPR000772">
    <property type="entry name" value="Ricin_B_lectin"/>
</dbReference>
<evidence type="ECO:0000313" key="4">
    <source>
        <dbReference type="Proteomes" id="UP001304340"/>
    </source>
</evidence>
<dbReference type="InterPro" id="IPR035992">
    <property type="entry name" value="Ricin_B-like_lectins"/>
</dbReference>
<accession>A0AAF1C440</accession>
<dbReference type="PROSITE" id="PS50231">
    <property type="entry name" value="RICIN_B_LECTIN"/>
    <property type="match status" value="1"/>
</dbReference>
<dbReference type="EMBL" id="CP138359">
    <property type="protein sequence ID" value="WPF83704.1"/>
    <property type="molecule type" value="Genomic_DNA"/>
</dbReference>
<dbReference type="RefSeq" id="WP_319160256.1">
    <property type="nucleotide sequence ID" value="NZ_CP138359.1"/>
</dbReference>
<dbReference type="KEGG" id="sbil:SANBI_001399"/>
<evidence type="ECO:0000256" key="1">
    <source>
        <dbReference type="SAM" id="MobiDB-lite"/>
    </source>
</evidence>
<reference evidence="4" key="1">
    <citation type="submission" date="2023-11" db="EMBL/GenBank/DDBJ databases">
        <authorList>
            <person name="Helweg L.P."/>
            <person name="Kiel A."/>
            <person name="Hitz F."/>
            <person name="Ruckert-Reed C."/>
            <person name="Busche T."/>
            <person name="Kaltschmidt B."/>
            <person name="Kaltschmidt C."/>
        </authorList>
    </citation>
    <scope>NUCLEOTIDE SEQUENCE [LARGE SCALE GENOMIC DNA]</scope>
    <source>
        <strain evidence="4">4.1</strain>
    </source>
</reference>
<evidence type="ECO:0000313" key="3">
    <source>
        <dbReference type="EMBL" id="WPF83704.1"/>
    </source>
</evidence>
<feature type="region of interest" description="Disordered" evidence="1">
    <location>
        <begin position="162"/>
        <end position="247"/>
    </location>
</feature>
<feature type="compositionally biased region" description="Low complexity" evidence="1">
    <location>
        <begin position="174"/>
        <end position="191"/>
    </location>
</feature>
<dbReference type="Gene3D" id="2.80.10.50">
    <property type="match status" value="2"/>
</dbReference>